<dbReference type="Proteomes" id="UP000306825">
    <property type="component" value="Chromosome"/>
</dbReference>
<feature type="signal peptide" evidence="1">
    <location>
        <begin position="1"/>
        <end position="23"/>
    </location>
</feature>
<evidence type="ECO:0000313" key="3">
    <source>
        <dbReference type="Proteomes" id="UP000306825"/>
    </source>
</evidence>
<reference evidence="2 3" key="1">
    <citation type="submission" date="2019-05" db="EMBL/GenBank/DDBJ databases">
        <title>A comparative analysis of the Nautiliaceae.</title>
        <authorList>
            <person name="Grosche A."/>
            <person name="Smedile F."/>
            <person name="Vetriani C."/>
        </authorList>
    </citation>
    <scope>NUCLEOTIDE SEQUENCE [LARGE SCALE GENOMIC DNA]</scope>
    <source>
        <strain evidence="2 3">TB-2</strain>
    </source>
</reference>
<keyword evidence="1" id="KW-0732">Signal</keyword>
<protein>
    <recommendedName>
        <fullName evidence="4">DUF1104 domain-containing protein</fullName>
    </recommendedName>
</protein>
<accession>A0ABX5VA93</accession>
<name>A0ABX5VA93_9BACT</name>
<dbReference type="RefSeq" id="WP_138323805.1">
    <property type="nucleotide sequence ID" value="NZ_CP040463.1"/>
</dbReference>
<feature type="chain" id="PRO_5047545321" description="DUF1104 domain-containing protein" evidence="1">
    <location>
        <begin position="24"/>
        <end position="115"/>
    </location>
</feature>
<gene>
    <name evidence="2" type="ORF">FE773_08465</name>
</gene>
<proteinExistence type="predicted"/>
<evidence type="ECO:0000256" key="1">
    <source>
        <dbReference type="SAM" id="SignalP"/>
    </source>
</evidence>
<organism evidence="2 3">
    <name type="scientific">Caminibacter mediatlanticus TB-2</name>
    <dbReference type="NCBI Taxonomy" id="391592"/>
    <lineage>
        <taxon>Bacteria</taxon>
        <taxon>Pseudomonadati</taxon>
        <taxon>Campylobacterota</taxon>
        <taxon>Epsilonproteobacteria</taxon>
        <taxon>Nautiliales</taxon>
        <taxon>Nautiliaceae</taxon>
        <taxon>Caminibacter</taxon>
    </lineage>
</organism>
<dbReference type="EMBL" id="CP040463">
    <property type="protein sequence ID" value="QCT95222.1"/>
    <property type="molecule type" value="Genomic_DNA"/>
</dbReference>
<sequence length="115" mass="12618">MKLTKILVASAIGISLTASVALADYNKGFKYYTKYIKKKAHIKAPQFVKILGVQSVDELKALFNDNAKPLIEKLKKSGHEKAAKAVEKIAKKKKLKDLEDFLVGIMQGKIPAGCS</sequence>
<keyword evidence="3" id="KW-1185">Reference proteome</keyword>
<evidence type="ECO:0008006" key="4">
    <source>
        <dbReference type="Google" id="ProtNLM"/>
    </source>
</evidence>
<evidence type="ECO:0000313" key="2">
    <source>
        <dbReference type="EMBL" id="QCT95222.1"/>
    </source>
</evidence>